<dbReference type="InterPro" id="IPR008978">
    <property type="entry name" value="HSP20-like_chaperone"/>
</dbReference>
<reference evidence="6" key="1">
    <citation type="submission" date="2022-07" db="EMBL/GenBank/DDBJ databases">
        <authorList>
            <person name="Macas J."/>
            <person name="Novak P."/>
            <person name="Neumann P."/>
        </authorList>
    </citation>
    <scope>NUCLEOTIDE SEQUENCE</scope>
</reference>
<dbReference type="Proteomes" id="UP001152523">
    <property type="component" value="Unassembled WGS sequence"/>
</dbReference>
<evidence type="ECO:0000313" key="6">
    <source>
        <dbReference type="EMBL" id="CAH9144086.1"/>
    </source>
</evidence>
<proteinExistence type="inferred from homology"/>
<keyword evidence="4" id="KW-0472">Membrane</keyword>
<evidence type="ECO:0000256" key="4">
    <source>
        <dbReference type="SAM" id="Phobius"/>
    </source>
</evidence>
<dbReference type="InterPro" id="IPR002068">
    <property type="entry name" value="A-crystallin/Hsp20_dom"/>
</dbReference>
<dbReference type="Gene3D" id="2.60.40.790">
    <property type="match status" value="1"/>
</dbReference>
<sequence length="265" mass="29421">MSGVDAEGLRRSAESIYEEVVPLFEWNQDSTTHYWLLLHLPGFRREDVRVEVKANGLIKIGGEKNVNGTKFIWFEQFYKAPQNSKPEDSRIELVDGVLKLTIPKLAEKVLAATPAKSPRDEDDSAQDKGKDVNVSGDYSNGHYSVKSTIENVPAAAPAKTPEDEDDPNHEKGEMVNGNGECSNKSEVRSSEEEHCDVAAKGEIKSCKCLAKIANKLKNNMEIFLVAILAFSVGVLVSQNKLRRVNTNEKVLAKLDDQNYSEKLSQ</sequence>
<evidence type="ECO:0000256" key="3">
    <source>
        <dbReference type="SAM" id="MobiDB-lite"/>
    </source>
</evidence>
<feature type="domain" description="SHSP" evidence="5">
    <location>
        <begin position="15"/>
        <end position="120"/>
    </location>
</feature>
<keyword evidence="7" id="KW-1185">Reference proteome</keyword>
<evidence type="ECO:0000259" key="5">
    <source>
        <dbReference type="PROSITE" id="PS01031"/>
    </source>
</evidence>
<dbReference type="AlphaFoldDB" id="A0AAV0G805"/>
<accession>A0AAV0G805</accession>
<comment type="caution">
    <text evidence="6">The sequence shown here is derived from an EMBL/GenBank/DDBJ whole genome shotgun (WGS) entry which is preliminary data.</text>
</comment>
<feature type="region of interest" description="Disordered" evidence="3">
    <location>
        <begin position="112"/>
        <end position="186"/>
    </location>
</feature>
<feature type="compositionally biased region" description="Polar residues" evidence="3">
    <location>
        <begin position="136"/>
        <end position="150"/>
    </location>
</feature>
<organism evidence="6 7">
    <name type="scientific">Cuscuta epithymum</name>
    <dbReference type="NCBI Taxonomy" id="186058"/>
    <lineage>
        <taxon>Eukaryota</taxon>
        <taxon>Viridiplantae</taxon>
        <taxon>Streptophyta</taxon>
        <taxon>Embryophyta</taxon>
        <taxon>Tracheophyta</taxon>
        <taxon>Spermatophyta</taxon>
        <taxon>Magnoliopsida</taxon>
        <taxon>eudicotyledons</taxon>
        <taxon>Gunneridae</taxon>
        <taxon>Pentapetalae</taxon>
        <taxon>asterids</taxon>
        <taxon>lamiids</taxon>
        <taxon>Solanales</taxon>
        <taxon>Convolvulaceae</taxon>
        <taxon>Cuscuteae</taxon>
        <taxon>Cuscuta</taxon>
        <taxon>Cuscuta subgen. Cuscuta</taxon>
    </lineage>
</organism>
<evidence type="ECO:0000256" key="2">
    <source>
        <dbReference type="RuleBase" id="RU003616"/>
    </source>
</evidence>
<keyword evidence="4" id="KW-0812">Transmembrane</keyword>
<evidence type="ECO:0000313" key="7">
    <source>
        <dbReference type="Proteomes" id="UP001152523"/>
    </source>
</evidence>
<gene>
    <name evidence="6" type="ORF">CEPIT_LOCUS41171</name>
</gene>
<keyword evidence="4" id="KW-1133">Transmembrane helix</keyword>
<dbReference type="PROSITE" id="PS01031">
    <property type="entry name" value="SHSP"/>
    <property type="match status" value="1"/>
</dbReference>
<dbReference type="EMBL" id="CAMAPF010001059">
    <property type="protein sequence ID" value="CAH9144086.1"/>
    <property type="molecule type" value="Genomic_DNA"/>
</dbReference>
<name>A0AAV0G805_9ASTE</name>
<feature type="transmembrane region" description="Helical" evidence="4">
    <location>
        <begin position="220"/>
        <end position="237"/>
    </location>
</feature>
<protein>
    <recommendedName>
        <fullName evidence="5">SHSP domain-containing protein</fullName>
    </recommendedName>
</protein>
<dbReference type="CDD" id="cd00298">
    <property type="entry name" value="ACD_sHsps_p23-like"/>
    <property type="match status" value="1"/>
</dbReference>
<dbReference type="Pfam" id="PF00011">
    <property type="entry name" value="HSP20"/>
    <property type="match status" value="1"/>
</dbReference>
<dbReference type="SUPFAM" id="SSF49764">
    <property type="entry name" value="HSP20-like chaperones"/>
    <property type="match status" value="1"/>
</dbReference>
<evidence type="ECO:0000256" key="1">
    <source>
        <dbReference type="PROSITE-ProRule" id="PRU00285"/>
    </source>
</evidence>
<comment type="similarity">
    <text evidence="1 2">Belongs to the small heat shock protein (HSP20) family.</text>
</comment>